<dbReference type="GO" id="GO:0003677">
    <property type="term" value="F:DNA binding"/>
    <property type="evidence" value="ECO:0007669"/>
    <property type="project" value="UniProtKB-KW"/>
</dbReference>
<evidence type="ECO:0000259" key="5">
    <source>
        <dbReference type="PROSITE" id="PS51898"/>
    </source>
</evidence>
<dbReference type="InterPro" id="IPR011010">
    <property type="entry name" value="DNA_brk_join_enz"/>
</dbReference>
<dbReference type="Gene3D" id="1.10.443.10">
    <property type="entry name" value="Intergrase catalytic core"/>
    <property type="match status" value="1"/>
</dbReference>
<dbReference type="Proteomes" id="UP001162740">
    <property type="component" value="Chromosome"/>
</dbReference>
<dbReference type="InterPro" id="IPR002104">
    <property type="entry name" value="Integrase_catalytic"/>
</dbReference>
<dbReference type="Pfam" id="PF14659">
    <property type="entry name" value="Phage_int_SAM_3"/>
    <property type="match status" value="1"/>
</dbReference>
<sequence>MATIESYKTASGKRYMVRFRTPDRTQSKKRGFKTKRDAEQFAATVEVEKMRGEYVPPSLGRITIGELAPDWLTRKQVDVKPSTYNAIDSSWRTHVEPRWGSTRIADIKLGTVERWIADMGRDELDDDGNVVVKGSGATVVIRAYGILAGILDDAVKAGRIVKNPARGVENLPRKSKRRHKYLSAEDVAVLAHEAGRNSALVLVLAYCGLRWGEAIALRVRDVDFLRRRLTVHENAVQVGTKHVVGTTKGDKVRSVPVPAFVLDAVAKQCEGRSRDDLVFPGRDGSHMRRPVSHTGWFHLAVQRAGIERITPHDLRHTAASLAVSAGVNVKALQRMLGHASAAMTLDTYSDLFDEDLDVVAATLDQVYSTVRVPKMCPQKTDDHSATTRKSPSPA</sequence>
<dbReference type="Gene3D" id="1.10.150.130">
    <property type="match status" value="1"/>
</dbReference>
<evidence type="ECO:0000256" key="1">
    <source>
        <dbReference type="ARBA" id="ARBA00008857"/>
    </source>
</evidence>
<dbReference type="PANTHER" id="PTHR30349">
    <property type="entry name" value="PHAGE INTEGRASE-RELATED"/>
    <property type="match status" value="1"/>
</dbReference>
<dbReference type="InterPro" id="IPR013762">
    <property type="entry name" value="Integrase-like_cat_sf"/>
</dbReference>
<proteinExistence type="inferred from homology"/>
<dbReference type="InterPro" id="IPR004107">
    <property type="entry name" value="Integrase_SAM-like_N"/>
</dbReference>
<evidence type="ECO:0000256" key="3">
    <source>
        <dbReference type="ARBA" id="ARBA00023125"/>
    </source>
</evidence>
<dbReference type="CDD" id="cd01189">
    <property type="entry name" value="INT_ICEBs1_C_like"/>
    <property type="match status" value="1"/>
</dbReference>
<dbReference type="PROSITE" id="PS51898">
    <property type="entry name" value="TYR_RECOMBINASE"/>
    <property type="match status" value="1"/>
</dbReference>
<name>A0AA47AAK8_RHORH</name>
<protein>
    <submittedName>
        <fullName evidence="6">Site-specific integrase</fullName>
    </submittedName>
</protein>
<evidence type="ECO:0000256" key="4">
    <source>
        <dbReference type="ARBA" id="ARBA00023172"/>
    </source>
</evidence>
<dbReference type="Pfam" id="PF00589">
    <property type="entry name" value="Phage_integrase"/>
    <property type="match status" value="1"/>
</dbReference>
<evidence type="ECO:0000313" key="7">
    <source>
        <dbReference type="Proteomes" id="UP001162740"/>
    </source>
</evidence>
<keyword evidence="4" id="KW-0233">DNA recombination</keyword>
<evidence type="ECO:0000313" key="6">
    <source>
        <dbReference type="EMBL" id="UZF45365.1"/>
    </source>
</evidence>
<keyword evidence="3" id="KW-0238">DNA-binding</keyword>
<dbReference type="GO" id="GO:0006310">
    <property type="term" value="P:DNA recombination"/>
    <property type="evidence" value="ECO:0007669"/>
    <property type="project" value="UniProtKB-KW"/>
</dbReference>
<dbReference type="GO" id="GO:0015074">
    <property type="term" value="P:DNA integration"/>
    <property type="evidence" value="ECO:0007669"/>
    <property type="project" value="UniProtKB-KW"/>
</dbReference>
<dbReference type="PANTHER" id="PTHR30349:SF64">
    <property type="entry name" value="PROPHAGE INTEGRASE INTD-RELATED"/>
    <property type="match status" value="1"/>
</dbReference>
<comment type="similarity">
    <text evidence="1">Belongs to the 'phage' integrase family.</text>
</comment>
<reference evidence="6 7" key="1">
    <citation type="journal article" date="2021" name="Front. Microbiol.">
        <title>Bacterial Transformation of Aromatic Monomers in Softwood Black Liquor.</title>
        <authorList>
            <person name="Navas L.E."/>
            <person name="Dexter G."/>
            <person name="Liu J."/>
            <person name="Levy-Booth D."/>
            <person name="Cho M."/>
            <person name="Jang S.K."/>
            <person name="Mansfield S.D."/>
            <person name="Renneckar S."/>
            <person name="Mohn W.W."/>
            <person name="Eltis L.D."/>
        </authorList>
    </citation>
    <scope>NUCLEOTIDE SEQUENCE [LARGE SCALE GENOMIC DNA]</scope>
    <source>
        <strain evidence="6 7">GD02</strain>
    </source>
</reference>
<dbReference type="AlphaFoldDB" id="A0AA47AAK8"/>
<dbReference type="Pfam" id="PF14657">
    <property type="entry name" value="Arm-DNA-bind_4"/>
    <property type="match status" value="1"/>
</dbReference>
<dbReference type="InterPro" id="IPR028259">
    <property type="entry name" value="AP2-like_int_N"/>
</dbReference>
<organism evidence="6 7">
    <name type="scientific">Rhodococcus rhodochrous</name>
    <dbReference type="NCBI Taxonomy" id="1829"/>
    <lineage>
        <taxon>Bacteria</taxon>
        <taxon>Bacillati</taxon>
        <taxon>Actinomycetota</taxon>
        <taxon>Actinomycetes</taxon>
        <taxon>Mycobacteriales</taxon>
        <taxon>Nocardiaceae</taxon>
        <taxon>Rhodococcus</taxon>
    </lineage>
</organism>
<feature type="domain" description="Tyr recombinase" evidence="5">
    <location>
        <begin position="177"/>
        <end position="361"/>
    </location>
</feature>
<keyword evidence="2" id="KW-0229">DNA integration</keyword>
<accession>A0AA47AAK8</accession>
<dbReference type="InterPro" id="IPR050090">
    <property type="entry name" value="Tyrosine_recombinase_XerCD"/>
</dbReference>
<evidence type="ECO:0000256" key="2">
    <source>
        <dbReference type="ARBA" id="ARBA00022908"/>
    </source>
</evidence>
<gene>
    <name evidence="6" type="ORF">KUM34_001220</name>
</gene>
<dbReference type="InterPro" id="IPR010998">
    <property type="entry name" value="Integrase_recombinase_N"/>
</dbReference>
<dbReference type="SUPFAM" id="SSF56349">
    <property type="entry name" value="DNA breaking-rejoining enzymes"/>
    <property type="match status" value="1"/>
</dbReference>
<dbReference type="RefSeq" id="WP_229582260.1">
    <property type="nucleotide sequence ID" value="NZ_CP083974.1"/>
</dbReference>
<dbReference type="EMBL" id="CP083974">
    <property type="protein sequence ID" value="UZF45365.1"/>
    <property type="molecule type" value="Genomic_DNA"/>
</dbReference>